<sequence length="296" mass="31124">MLTVPFKQVDVFTDTAFRGNPLAVILDARHLDTAAMQHIARWTNLSETTFVLPPSERHAGAASYRVRIFTPTCELPFAGHPSVGTAHAVLEAGIAKPILDASGRGRLVQECEAGLLPITVDTSAGTVSIRAPEGKPLPDPPGVEALVNDALAGLARGPLAPKLYDTGPLWWLAQLADGAAVRAYVPNLQAIRALTLPTSAIGLAFFGFEDAPDHSLVVRAYCPGYGIDEDPVTGSANAGIGAYLLHAGRLRPGDRYVASQGREVGRHGRVAVHIDDEGQVSIGGHAVTTIDGTIRA</sequence>
<evidence type="ECO:0000313" key="2">
    <source>
        <dbReference type="EMBL" id="WXB15565.1"/>
    </source>
</evidence>
<dbReference type="RefSeq" id="WP_394825196.1">
    <property type="nucleotide sequence ID" value="NZ_CP089984.1"/>
</dbReference>
<dbReference type="Proteomes" id="UP001370348">
    <property type="component" value="Chromosome"/>
</dbReference>
<organism evidence="2 3">
    <name type="scientific">Pendulispora albinea</name>
    <dbReference type="NCBI Taxonomy" id="2741071"/>
    <lineage>
        <taxon>Bacteria</taxon>
        <taxon>Pseudomonadati</taxon>
        <taxon>Myxococcota</taxon>
        <taxon>Myxococcia</taxon>
        <taxon>Myxococcales</taxon>
        <taxon>Sorangiineae</taxon>
        <taxon>Pendulisporaceae</taxon>
        <taxon>Pendulispora</taxon>
    </lineage>
</organism>
<dbReference type="Gene3D" id="3.10.310.10">
    <property type="entry name" value="Diaminopimelate Epimerase, Chain A, domain 1"/>
    <property type="match status" value="2"/>
</dbReference>
<protein>
    <submittedName>
        <fullName evidence="2">PhzF family phenazine biosynthesis protein</fullName>
    </submittedName>
</protein>
<comment type="similarity">
    <text evidence="1">Belongs to the PhzF family.</text>
</comment>
<evidence type="ECO:0000313" key="3">
    <source>
        <dbReference type="Proteomes" id="UP001370348"/>
    </source>
</evidence>
<dbReference type="InterPro" id="IPR003719">
    <property type="entry name" value="Phenazine_PhzF-like"/>
</dbReference>
<reference evidence="2 3" key="1">
    <citation type="submission" date="2021-12" db="EMBL/GenBank/DDBJ databases">
        <title>Discovery of the Pendulisporaceae a myxobacterial family with distinct sporulation behavior and unique specialized metabolism.</title>
        <authorList>
            <person name="Garcia R."/>
            <person name="Popoff A."/>
            <person name="Bader C.D."/>
            <person name="Loehr J."/>
            <person name="Walesch S."/>
            <person name="Walt C."/>
            <person name="Boldt J."/>
            <person name="Bunk B."/>
            <person name="Haeckl F.J.F.P.J."/>
            <person name="Gunesch A.P."/>
            <person name="Birkelbach J."/>
            <person name="Nuebel U."/>
            <person name="Pietschmann T."/>
            <person name="Bach T."/>
            <person name="Mueller R."/>
        </authorList>
    </citation>
    <scope>NUCLEOTIDE SEQUENCE [LARGE SCALE GENOMIC DNA]</scope>
    <source>
        <strain evidence="2 3">MSr11954</strain>
    </source>
</reference>
<dbReference type="PANTHER" id="PTHR13774">
    <property type="entry name" value="PHENAZINE BIOSYNTHESIS PROTEIN"/>
    <property type="match status" value="1"/>
</dbReference>
<evidence type="ECO:0000256" key="1">
    <source>
        <dbReference type="ARBA" id="ARBA00008270"/>
    </source>
</evidence>
<keyword evidence="3" id="KW-1185">Reference proteome</keyword>
<accession>A0ABZ2LZ09</accession>
<dbReference type="NCBIfam" id="TIGR00654">
    <property type="entry name" value="PhzF_family"/>
    <property type="match status" value="1"/>
</dbReference>
<proteinExistence type="inferred from homology"/>
<dbReference type="EMBL" id="CP089984">
    <property type="protein sequence ID" value="WXB15565.1"/>
    <property type="molecule type" value="Genomic_DNA"/>
</dbReference>
<dbReference type="PANTHER" id="PTHR13774:SF32">
    <property type="entry name" value="ANTISENSE-ENHANCING SEQUENCE 1"/>
    <property type="match status" value="1"/>
</dbReference>
<dbReference type="Pfam" id="PF02567">
    <property type="entry name" value="PhzC-PhzF"/>
    <property type="match status" value="1"/>
</dbReference>
<name>A0ABZ2LZ09_9BACT</name>
<gene>
    <name evidence="2" type="ORF">LZC94_48075</name>
</gene>
<dbReference type="SUPFAM" id="SSF54506">
    <property type="entry name" value="Diaminopimelate epimerase-like"/>
    <property type="match status" value="1"/>
</dbReference>
<dbReference type="PIRSF" id="PIRSF016184">
    <property type="entry name" value="PhzC_PhzF"/>
    <property type="match status" value="1"/>
</dbReference>